<comment type="caution">
    <text evidence="1">The sequence shown here is derived from an EMBL/GenBank/DDBJ whole genome shotgun (WGS) entry which is preliminary data.</text>
</comment>
<dbReference type="OrthoDB" id="4560484at2"/>
<dbReference type="RefSeq" id="WP_132125622.1">
    <property type="nucleotide sequence ID" value="NZ_SLWS01000017.1"/>
</dbReference>
<accession>A0A4R2IPR9</accession>
<reference evidence="1 2" key="1">
    <citation type="submission" date="2019-03" db="EMBL/GenBank/DDBJ databases">
        <title>Genomic Encyclopedia of Type Strains, Phase IV (KMG-IV): sequencing the most valuable type-strain genomes for metagenomic binning, comparative biology and taxonomic classification.</title>
        <authorList>
            <person name="Goeker M."/>
        </authorList>
    </citation>
    <scope>NUCLEOTIDE SEQUENCE [LARGE SCALE GENOMIC DNA]</scope>
    <source>
        <strain evidence="1 2">DSM 45934</strain>
    </source>
</reference>
<sequence length="138" mass="15965">MNKHVHGDRTYGPRFDRVRVVRPLDILADRMLEDLYKLVGHDPVPADIQFSITIRERERLQVCIGGLTNDFTFTGGGILQYSKEADSLIDYIIDFVDSYNWKNDRDPWDRRFFSSVRILTEIAWNSGNWTPGQVTVSG</sequence>
<keyword evidence="2" id="KW-1185">Reference proteome</keyword>
<proteinExistence type="predicted"/>
<dbReference type="Proteomes" id="UP000295680">
    <property type="component" value="Unassembled WGS sequence"/>
</dbReference>
<name>A0A4R2IPR9_9PSEU</name>
<evidence type="ECO:0000313" key="1">
    <source>
        <dbReference type="EMBL" id="TCO47321.1"/>
    </source>
</evidence>
<dbReference type="AlphaFoldDB" id="A0A4R2IPR9"/>
<dbReference type="EMBL" id="SLWS01000017">
    <property type="protein sequence ID" value="TCO47321.1"/>
    <property type="molecule type" value="Genomic_DNA"/>
</dbReference>
<protein>
    <submittedName>
        <fullName evidence="1">Uncharacterized protein</fullName>
    </submittedName>
</protein>
<organism evidence="1 2">
    <name type="scientific">Actinocrispum wychmicini</name>
    <dbReference type="NCBI Taxonomy" id="1213861"/>
    <lineage>
        <taxon>Bacteria</taxon>
        <taxon>Bacillati</taxon>
        <taxon>Actinomycetota</taxon>
        <taxon>Actinomycetes</taxon>
        <taxon>Pseudonocardiales</taxon>
        <taxon>Pseudonocardiaceae</taxon>
        <taxon>Actinocrispum</taxon>
    </lineage>
</organism>
<evidence type="ECO:0000313" key="2">
    <source>
        <dbReference type="Proteomes" id="UP000295680"/>
    </source>
</evidence>
<gene>
    <name evidence="1" type="ORF">EV192_11761</name>
</gene>